<evidence type="ECO:0000313" key="2">
    <source>
        <dbReference type="Proteomes" id="UP000272706"/>
    </source>
</evidence>
<dbReference type="EMBL" id="QZWZ01000016">
    <property type="protein sequence ID" value="RJT36119.1"/>
    <property type="molecule type" value="Genomic_DNA"/>
</dbReference>
<accession>A0A3A5KJT7</accession>
<sequence>MDKKKRRPSHEEWKAHVRNIVVDPDPPRLLTEDERALLALEHETSERQPASKPSEGDALLGELLHMLVGDADEGSSLTFTVKLLEIVDHFNEYSKRNDDFRVSRMSSALEDISKGAASLGRLIKNVVEQLDAIGKKAGEPLDDFVMLALRSEIEELLRQTSHSAQAARGDLVKKYGTGNPDMPDRGSGGGRGLHAHLYGSPKQKFVRHLSFLWNIEAGHDLTSSPTGRFAQFVRLAYIFATGADPENAGLKDDIGLAVKAMKTRERIRGRAAEHFSKSLELRAIGRIKEADFMALRAERLSSWLAIPRFERKAKIRTTLSK</sequence>
<evidence type="ECO:0000313" key="1">
    <source>
        <dbReference type="EMBL" id="RJT36119.1"/>
    </source>
</evidence>
<organism evidence="1 2">
    <name type="scientific">Mesorhizobium waimense</name>
    <dbReference type="NCBI Taxonomy" id="1300307"/>
    <lineage>
        <taxon>Bacteria</taxon>
        <taxon>Pseudomonadati</taxon>
        <taxon>Pseudomonadota</taxon>
        <taxon>Alphaproteobacteria</taxon>
        <taxon>Hyphomicrobiales</taxon>
        <taxon>Phyllobacteriaceae</taxon>
        <taxon>Mesorhizobium</taxon>
    </lineage>
</organism>
<keyword evidence="2" id="KW-1185">Reference proteome</keyword>
<comment type="caution">
    <text evidence="1">The sequence shown here is derived from an EMBL/GenBank/DDBJ whole genome shotgun (WGS) entry which is preliminary data.</text>
</comment>
<name>A0A3A5KJT7_9HYPH</name>
<proteinExistence type="predicted"/>
<dbReference type="AlphaFoldDB" id="A0A3A5KJT7"/>
<reference evidence="1 2" key="1">
    <citation type="submission" date="2018-09" db="EMBL/GenBank/DDBJ databases">
        <title>Mesorhizobium carmichaelinearum sp. nov. isolated from Carmichaelinea spp. root nodules in New Zealand.</title>
        <authorList>
            <person name="De Meyer S.E."/>
        </authorList>
    </citation>
    <scope>NUCLEOTIDE SEQUENCE [LARGE SCALE GENOMIC DNA]</scope>
    <source>
        <strain evidence="1 2">ICMP19557</strain>
    </source>
</reference>
<dbReference type="RefSeq" id="WP_120016151.1">
    <property type="nucleotide sequence ID" value="NZ_QZWZ01000016.1"/>
</dbReference>
<dbReference type="Proteomes" id="UP000272706">
    <property type="component" value="Unassembled WGS sequence"/>
</dbReference>
<protein>
    <submittedName>
        <fullName evidence="1">Uncharacterized protein</fullName>
    </submittedName>
</protein>
<gene>
    <name evidence="1" type="ORF">D3227_20610</name>
</gene>